<gene>
    <name evidence="1" type="ORF">PUN28_007046</name>
</gene>
<proteinExistence type="predicted"/>
<organism evidence="1 2">
    <name type="scientific">Cardiocondyla obscurior</name>
    <dbReference type="NCBI Taxonomy" id="286306"/>
    <lineage>
        <taxon>Eukaryota</taxon>
        <taxon>Metazoa</taxon>
        <taxon>Ecdysozoa</taxon>
        <taxon>Arthropoda</taxon>
        <taxon>Hexapoda</taxon>
        <taxon>Insecta</taxon>
        <taxon>Pterygota</taxon>
        <taxon>Neoptera</taxon>
        <taxon>Endopterygota</taxon>
        <taxon>Hymenoptera</taxon>
        <taxon>Apocrita</taxon>
        <taxon>Aculeata</taxon>
        <taxon>Formicoidea</taxon>
        <taxon>Formicidae</taxon>
        <taxon>Myrmicinae</taxon>
        <taxon>Cardiocondyla</taxon>
    </lineage>
</organism>
<name>A0AAW2G4M6_9HYME</name>
<dbReference type="Proteomes" id="UP001430953">
    <property type="component" value="Unassembled WGS sequence"/>
</dbReference>
<sequence>MVTIKGADQTRRDEDASFIVDFARHREVAGYRLKGKREGEENITGVYRGKYLETRRETAHMGGNNLARVPRRVRTCAHVCTQGKISSADKSSNYRRKSIADTR</sequence>
<reference evidence="1 2" key="1">
    <citation type="submission" date="2023-03" db="EMBL/GenBank/DDBJ databases">
        <title>High recombination rates correlate with genetic variation in Cardiocondyla obscurior ants.</title>
        <authorList>
            <person name="Errbii M."/>
        </authorList>
    </citation>
    <scope>NUCLEOTIDE SEQUENCE [LARGE SCALE GENOMIC DNA]</scope>
    <source>
        <strain evidence="1">Alpha-2009</strain>
        <tissue evidence="1">Whole body</tissue>
    </source>
</reference>
<evidence type="ECO:0000313" key="2">
    <source>
        <dbReference type="Proteomes" id="UP001430953"/>
    </source>
</evidence>
<dbReference type="AlphaFoldDB" id="A0AAW2G4M6"/>
<accession>A0AAW2G4M6</accession>
<keyword evidence="2" id="KW-1185">Reference proteome</keyword>
<protein>
    <submittedName>
        <fullName evidence="1">Uncharacterized protein</fullName>
    </submittedName>
</protein>
<comment type="caution">
    <text evidence="1">The sequence shown here is derived from an EMBL/GenBank/DDBJ whole genome shotgun (WGS) entry which is preliminary data.</text>
</comment>
<evidence type="ECO:0000313" key="1">
    <source>
        <dbReference type="EMBL" id="KAL0121979.1"/>
    </source>
</evidence>
<dbReference type="EMBL" id="JADYXP020000006">
    <property type="protein sequence ID" value="KAL0121979.1"/>
    <property type="molecule type" value="Genomic_DNA"/>
</dbReference>